<accession>A0AAV7TW07</accession>
<organism evidence="1 2">
    <name type="scientific">Pleurodeles waltl</name>
    <name type="common">Iberian ribbed newt</name>
    <dbReference type="NCBI Taxonomy" id="8319"/>
    <lineage>
        <taxon>Eukaryota</taxon>
        <taxon>Metazoa</taxon>
        <taxon>Chordata</taxon>
        <taxon>Craniata</taxon>
        <taxon>Vertebrata</taxon>
        <taxon>Euteleostomi</taxon>
        <taxon>Amphibia</taxon>
        <taxon>Batrachia</taxon>
        <taxon>Caudata</taxon>
        <taxon>Salamandroidea</taxon>
        <taxon>Salamandridae</taxon>
        <taxon>Pleurodelinae</taxon>
        <taxon>Pleurodeles</taxon>
    </lineage>
</organism>
<evidence type="ECO:0000313" key="1">
    <source>
        <dbReference type="EMBL" id="KAJ1180813.1"/>
    </source>
</evidence>
<reference evidence="1" key="1">
    <citation type="journal article" date="2022" name="bioRxiv">
        <title>Sequencing and chromosome-scale assembly of the giantPleurodeles waltlgenome.</title>
        <authorList>
            <person name="Brown T."/>
            <person name="Elewa A."/>
            <person name="Iarovenko S."/>
            <person name="Subramanian E."/>
            <person name="Araus A.J."/>
            <person name="Petzold A."/>
            <person name="Susuki M."/>
            <person name="Suzuki K.-i.T."/>
            <person name="Hayashi T."/>
            <person name="Toyoda A."/>
            <person name="Oliveira C."/>
            <person name="Osipova E."/>
            <person name="Leigh N.D."/>
            <person name="Simon A."/>
            <person name="Yun M.H."/>
        </authorList>
    </citation>
    <scope>NUCLEOTIDE SEQUENCE</scope>
    <source>
        <strain evidence="1">20211129_DDA</strain>
        <tissue evidence="1">Liver</tissue>
    </source>
</reference>
<dbReference type="EMBL" id="JANPWB010000006">
    <property type="protein sequence ID" value="KAJ1180813.1"/>
    <property type="molecule type" value="Genomic_DNA"/>
</dbReference>
<protein>
    <submittedName>
        <fullName evidence="1">Uncharacterized protein</fullName>
    </submittedName>
</protein>
<sequence>MAVPGGGEVAVFIKSFLILTMAVPTSFLFRGWGCTSLSPAPGQFTRLQAIVQQASCSVRRFSPSSICREPGRSISPTLGPPSHVHGLWRFLGLLHVLQAAMQATWAWADTIREGNLLVAMKSRKTAQMMPLRLAEHNWLQVLPDHGSTSGVILKPDRLLVVADQAPT</sequence>
<dbReference type="Proteomes" id="UP001066276">
    <property type="component" value="Chromosome 3_2"/>
</dbReference>
<dbReference type="AlphaFoldDB" id="A0AAV7TW07"/>
<name>A0AAV7TW07_PLEWA</name>
<evidence type="ECO:0000313" key="2">
    <source>
        <dbReference type="Proteomes" id="UP001066276"/>
    </source>
</evidence>
<proteinExistence type="predicted"/>
<gene>
    <name evidence="1" type="ORF">NDU88_006029</name>
</gene>
<keyword evidence="2" id="KW-1185">Reference proteome</keyword>
<comment type="caution">
    <text evidence="1">The sequence shown here is derived from an EMBL/GenBank/DDBJ whole genome shotgun (WGS) entry which is preliminary data.</text>
</comment>